<evidence type="ECO:0000259" key="1">
    <source>
        <dbReference type="SMART" id="SM01001"/>
    </source>
</evidence>
<dbReference type="InterPro" id="IPR000031">
    <property type="entry name" value="PurE_dom"/>
</dbReference>
<dbReference type="Proteomes" id="UP000309215">
    <property type="component" value="Unassembled WGS sequence"/>
</dbReference>
<accession>A0A4U1JCP5</accession>
<dbReference type="PANTHER" id="PTHR43064:SF1">
    <property type="entry name" value="SLL1489 PROTEIN"/>
    <property type="match status" value="1"/>
</dbReference>
<reference evidence="2 3" key="1">
    <citation type="submission" date="2019-04" db="EMBL/GenBank/DDBJ databases">
        <authorList>
            <person name="Li Y."/>
            <person name="Wang J."/>
        </authorList>
    </citation>
    <scope>NUCLEOTIDE SEQUENCE [LARGE SCALE GENOMIC DNA]</scope>
    <source>
        <strain evidence="2 3">DSM 14668</strain>
    </source>
</reference>
<dbReference type="OrthoDB" id="9782511at2"/>
<gene>
    <name evidence="2" type="primary">larB</name>
    <name evidence="2" type="ORF">E8A74_15785</name>
</gene>
<feature type="domain" description="PurE" evidence="1">
    <location>
        <begin position="120"/>
        <end position="252"/>
    </location>
</feature>
<dbReference type="Gene3D" id="3.40.50.1970">
    <property type="match status" value="1"/>
</dbReference>
<dbReference type="Pfam" id="PF00731">
    <property type="entry name" value="AIRC"/>
    <property type="match status" value="1"/>
</dbReference>
<keyword evidence="3" id="KW-1185">Reference proteome</keyword>
<name>A0A4U1JCP5_9BACT</name>
<dbReference type="NCBIfam" id="NF033503">
    <property type="entry name" value="LarB"/>
    <property type="match status" value="1"/>
</dbReference>
<protein>
    <submittedName>
        <fullName evidence="2">Nickel pincer cofactor biosynthesis protein LarB</fullName>
    </submittedName>
</protein>
<dbReference type="GO" id="GO:0006189">
    <property type="term" value="P:'de novo' IMP biosynthetic process"/>
    <property type="evidence" value="ECO:0007669"/>
    <property type="project" value="InterPro"/>
</dbReference>
<evidence type="ECO:0000313" key="2">
    <source>
        <dbReference type="EMBL" id="TKD08382.1"/>
    </source>
</evidence>
<dbReference type="PANTHER" id="PTHR43064">
    <property type="entry name" value="PHOSPHORIBOSYLAMINOIMIDAZOLE CARBOXYLASE-RELATED"/>
    <property type="match status" value="1"/>
</dbReference>
<sequence length="261" mass="27171">MDPRRVEELLDRVRRGDVTVEQAVEALGSLPFRDLGYATVDHHRALRQGVPEVIFGEGKSGEQIAGIAEEMVRAGTNVLVTRIDAHKAAIVGHRVPSFRYAPLARTGSVELAPPPKRPCAPVAVVTAGTSDNEVAEEAAETLSALGLEPLRIYDIGVAGIHRLLHRVEDLRRASAAIVCAGMEGALPSVVGGMVATPVIAVPTAVGYGTALSGFTALFAMLTSCASGVSVVNIGNGFGAAMAVHRMMPKASQAIEPPKTAG</sequence>
<dbReference type="EMBL" id="SSMQ01000014">
    <property type="protein sequence ID" value="TKD08382.1"/>
    <property type="molecule type" value="Genomic_DNA"/>
</dbReference>
<comment type="caution">
    <text evidence="2">The sequence shown here is derived from an EMBL/GenBank/DDBJ whole genome shotgun (WGS) entry which is preliminary data.</text>
</comment>
<dbReference type="AlphaFoldDB" id="A0A4U1JCP5"/>
<dbReference type="SUPFAM" id="SSF52255">
    <property type="entry name" value="N5-CAIR mutase (phosphoribosylaminoimidazole carboxylase, PurE)"/>
    <property type="match status" value="1"/>
</dbReference>
<evidence type="ECO:0000313" key="3">
    <source>
        <dbReference type="Proteomes" id="UP000309215"/>
    </source>
</evidence>
<dbReference type="GO" id="GO:0016787">
    <property type="term" value="F:hydrolase activity"/>
    <property type="evidence" value="ECO:0007669"/>
    <property type="project" value="InterPro"/>
</dbReference>
<proteinExistence type="predicted"/>
<organism evidence="2 3">
    <name type="scientific">Polyangium fumosum</name>
    <dbReference type="NCBI Taxonomy" id="889272"/>
    <lineage>
        <taxon>Bacteria</taxon>
        <taxon>Pseudomonadati</taxon>
        <taxon>Myxococcota</taxon>
        <taxon>Polyangia</taxon>
        <taxon>Polyangiales</taxon>
        <taxon>Polyangiaceae</taxon>
        <taxon>Polyangium</taxon>
    </lineage>
</organism>
<dbReference type="InterPro" id="IPR039476">
    <property type="entry name" value="P2CMN_synthase_LarB"/>
</dbReference>
<dbReference type="RefSeq" id="WP_136929842.1">
    <property type="nucleotide sequence ID" value="NZ_SSMQ01000014.1"/>
</dbReference>
<dbReference type="SMART" id="SM01001">
    <property type="entry name" value="AIRC"/>
    <property type="match status" value="1"/>
</dbReference>